<evidence type="ECO:0000313" key="3">
    <source>
        <dbReference type="Proteomes" id="UP000256530"/>
    </source>
</evidence>
<feature type="coiled-coil region" evidence="1">
    <location>
        <begin position="518"/>
        <end position="545"/>
    </location>
</feature>
<evidence type="ECO:0000256" key="1">
    <source>
        <dbReference type="SAM" id="Coils"/>
    </source>
</evidence>
<keyword evidence="1" id="KW-0175">Coiled coil</keyword>
<gene>
    <name evidence="2" type="ORF">DET55_11490</name>
</gene>
<sequence>MDSLIKQIRIVGLKYAKMQKQYKDTLLPFHRDGEPVNTLITLVNMGGKGVLLQAIFQLLDPLIRWGKEEKMVDSFFFNDKRKFVPYSFHVLIEWLVGWEPHTKIMTGIAVSAKPKISNKRDASPIEPEYLLYIVEQNEQTPFDIASIPVWNEDTQIALSIDDLKNYLKKHEDHVKIFNRNQKREYFSTLKNYGIDPNEWRVLKSINKEEGDVSAFFARANDNHSLMSNLIIPTLDKQIEPDYKKSYVESKSLAETFKDVAIANQEMPKLLERELTYKIMMDELTPVAVYLKKCAELEKNLLEHRKNGYIIKEFMKGQVQIKVETDKAIAKKLEGIENQLQELKWESANLGYANAFQKVSGLEQEINSLSVKYEEVMGLLTKEEGLFNEYTVKLRLFEHAKLNKNRDNKRQQYNELKNLLEIDDLENEMKKFKGKLKNNWDLIQGAWSSIKQQHLDYMKLCDEEIKKDKLLLKNIEDSIKGLETKIIQINTLLEVHEKKKEELQGLIGEMVADDPHSLLDNLNLKKQSLQENYDVLITEQNNLQTEQRGLLPKKGESYAMVSSLNKKIKDLNRGIQLKSQKENTLIEEISDITNERVEAYSKEVMGTSIKILEKLCTLTENIIDSKSKERWSLESQYDLLKDSDYWIPNKDIVSVKEQISSQGITCELGMEILYKILDNLGEELTKKEMEKYPLFPYGVVVHSEDLEDIDFSFLEKQYYQSTVPIFVREDMRKHGADIKQEHERLYPFQQGSFVAIDGWLHQALDLYSFREKKIELDKKVDDYAYLVDHQKEYLARLKELIGKCKLSLNEPDSHFLLLARNGLVEDLQVHTSLLQTISDRLPEIEMKTKENAAQLEKIKNDLGLVKDDIKVVTSWIEEMKGNKLLIKEKTGIHNQIKSFNEQYESMGRVIRNNESKAASYREDYKEWKREAEEQFKLLVHIFPWAENPLNKNSDFSVKKKDVKTPTYRTEEIDLLRNEIFKYNSLNNEIEKKNFDLQAISNDIRYLDEKILDIQTKLDELDKNWRTLTAPKESKNVIAQSIRIHEKNATEFKERADNLKMGFTKKQGTKELADEFLQNEKTNVMKINPTKEPENWSEIDLDEKDKEIKRNRQQVLALKKKTEDARKINQGAMNTLNINITQLEDMDLEKTNIKDFNDIEWLQGIKENYQQKTSSWTKEFTYMSKQLQKSGAEFKAKYDEYRRAIAQTKDMDREIVSRVDAYFDDINTQDYLLRHEGVNSILESFEVELQKIRENKNEGLAVLKQWTDRATYRVNLIVKKMKQMVHKMKIKNYQDHSFPLVKYSNHYKFNESLEQYNSILTDFFIKVLDELQNDYEDINDVPIFDIEKRIEVSILVLKVLGNQYPTLFIYNPGGKNHLLYEKPRDSYYSDWETIMNGDYAEASGSGGQKLMTQMIIMAMLMKSNKKGWSVLISDNPFSKMVSEHVITPIFALCELLKIQWIVVSPPELTSTFELTRRFPVIHRLSFTRDKGKDFIQEDIQMNTRIYIDKDNILNEKHAVSE</sequence>
<name>A0A3D9UVE0_BACMY</name>
<feature type="coiled-coil region" evidence="1">
    <location>
        <begin position="971"/>
        <end position="1001"/>
    </location>
</feature>
<dbReference type="Proteomes" id="UP000256530">
    <property type="component" value="Unassembled WGS sequence"/>
</dbReference>
<reference evidence="2 3" key="1">
    <citation type="submission" date="2018-08" db="EMBL/GenBank/DDBJ databases">
        <title>Freshwater and sediment microbial communities from various areas in North America, analyzing microbe dynamics in response to fracking.</title>
        <authorList>
            <person name="Lamendella R."/>
        </authorList>
    </citation>
    <scope>NUCLEOTIDE SEQUENCE [LARGE SCALE GENOMIC DNA]</scope>
    <source>
        <strain evidence="2 3">DB-1</strain>
    </source>
</reference>
<dbReference type="EMBL" id="QTTY01000014">
    <property type="protein sequence ID" value="REF33257.1"/>
    <property type="molecule type" value="Genomic_DNA"/>
</dbReference>
<evidence type="ECO:0000313" key="2">
    <source>
        <dbReference type="EMBL" id="REF33257.1"/>
    </source>
</evidence>
<comment type="caution">
    <text evidence="2">The sequence shown here is derived from an EMBL/GenBank/DDBJ whole genome shotgun (WGS) entry which is preliminary data.</text>
</comment>
<organism evidence="2 3">
    <name type="scientific">Bacillus mycoides</name>
    <dbReference type="NCBI Taxonomy" id="1405"/>
    <lineage>
        <taxon>Bacteria</taxon>
        <taxon>Bacillati</taxon>
        <taxon>Bacillota</taxon>
        <taxon>Bacilli</taxon>
        <taxon>Bacillales</taxon>
        <taxon>Bacillaceae</taxon>
        <taxon>Bacillus</taxon>
        <taxon>Bacillus cereus group</taxon>
    </lineage>
</organism>
<protein>
    <submittedName>
        <fullName evidence="2">Chromosome segregation ATPase</fullName>
    </submittedName>
</protein>
<accession>A0A3D9UVE0</accession>
<proteinExistence type="predicted"/>